<dbReference type="PANTHER" id="PTHR34057:SF1">
    <property type="entry name" value="ELONGATION FACTOR"/>
    <property type="match status" value="1"/>
</dbReference>
<name>A0AA88CZ36_FICCA</name>
<dbReference type="PANTHER" id="PTHR34057">
    <property type="entry name" value="ELONGATION FACTOR"/>
    <property type="match status" value="1"/>
</dbReference>
<comment type="caution">
    <text evidence="1">The sequence shown here is derived from an EMBL/GenBank/DDBJ whole genome shotgun (WGS) entry which is preliminary data.</text>
</comment>
<protein>
    <submittedName>
        <fullName evidence="1">Uncharacterized protein</fullName>
    </submittedName>
</protein>
<evidence type="ECO:0000313" key="2">
    <source>
        <dbReference type="Proteomes" id="UP001187192"/>
    </source>
</evidence>
<keyword evidence="2" id="KW-1185">Reference proteome</keyword>
<sequence>MAPSQPWMEFEEDRKQLLNAEVASDKGKRSSGADSAMKGLSCSNNCEDAIIGMEDWLDDKSKIPKYVDVDITECRNHSDVGMAETEDPNATEYSSSFDGTADDNENCCGFCEGEVESQFLGDNGFGSSFDAFGSVFQMRYNTKKAMKRRKRKRVEDTTDLTSYMLQHNFFSYLENKRSDPNSALLADEFGNAVITEQSADCNEKLGTDDWTSFKFRDSDGSMEHVLWKIETLHSRVKKLRGQVDTVMSNNAALFSSSENLTLLAPLDGQTSSAHSPAFSTGNGDAISPEAMYASAQHLTDYDIGDLVLPESVVSSFGEAISVPDIIESTVGLLSAADVTIHQPQFGDSSEDIVDNVLIHEEAAEGVGHTTLQRIKSEESDFMYGQEGMNPCPIPSLELQPYPDTAMATAAANVGGVPQEQSTLKSCLASDVHFPIIKRKRGERKAGSVVWNKRCSGETDSQ</sequence>
<dbReference type="AlphaFoldDB" id="A0AA88CZ36"/>
<evidence type="ECO:0000313" key="1">
    <source>
        <dbReference type="EMBL" id="GMN36206.1"/>
    </source>
</evidence>
<gene>
    <name evidence="1" type="ORF">TIFTF001_005828</name>
</gene>
<reference evidence="1" key="1">
    <citation type="submission" date="2023-07" db="EMBL/GenBank/DDBJ databases">
        <title>draft genome sequence of fig (Ficus carica).</title>
        <authorList>
            <person name="Takahashi T."/>
            <person name="Nishimura K."/>
        </authorList>
    </citation>
    <scope>NUCLEOTIDE SEQUENCE</scope>
</reference>
<proteinExistence type="predicted"/>
<dbReference type="Proteomes" id="UP001187192">
    <property type="component" value="Unassembled WGS sequence"/>
</dbReference>
<accession>A0AA88CZ36</accession>
<organism evidence="1 2">
    <name type="scientific">Ficus carica</name>
    <name type="common">Common fig</name>
    <dbReference type="NCBI Taxonomy" id="3494"/>
    <lineage>
        <taxon>Eukaryota</taxon>
        <taxon>Viridiplantae</taxon>
        <taxon>Streptophyta</taxon>
        <taxon>Embryophyta</taxon>
        <taxon>Tracheophyta</taxon>
        <taxon>Spermatophyta</taxon>
        <taxon>Magnoliopsida</taxon>
        <taxon>eudicotyledons</taxon>
        <taxon>Gunneridae</taxon>
        <taxon>Pentapetalae</taxon>
        <taxon>rosids</taxon>
        <taxon>fabids</taxon>
        <taxon>Rosales</taxon>
        <taxon>Moraceae</taxon>
        <taxon>Ficeae</taxon>
        <taxon>Ficus</taxon>
    </lineage>
</organism>
<dbReference type="EMBL" id="BTGU01000006">
    <property type="protein sequence ID" value="GMN36206.1"/>
    <property type="molecule type" value="Genomic_DNA"/>
</dbReference>